<organism evidence="19 20">
    <name type="scientific">Candidatus Zambryskibacteria bacterium CG22_combo_CG10-13_8_21_14_all_42_17</name>
    <dbReference type="NCBI Taxonomy" id="1975118"/>
    <lineage>
        <taxon>Bacteria</taxon>
        <taxon>Candidatus Zambryskiibacteriota</taxon>
    </lineage>
</organism>
<comment type="caution">
    <text evidence="19">The sequence shown here is derived from an EMBL/GenBank/DDBJ whole genome shotgun (WGS) entry which is preliminary data.</text>
</comment>
<evidence type="ECO:0000256" key="2">
    <source>
        <dbReference type="ARBA" id="ARBA00001947"/>
    </source>
</evidence>
<dbReference type="Gene3D" id="1.10.8.50">
    <property type="match status" value="1"/>
</dbReference>
<evidence type="ECO:0000256" key="4">
    <source>
        <dbReference type="ARBA" id="ARBA00011245"/>
    </source>
</evidence>
<comment type="catalytic activity">
    <reaction evidence="15">
        <text>2'-deoxyribonucleotide-(2'-deoxyribose 5'-phosphate)-2'-deoxyribonucleotide-DNA = a 3'-end 2'-deoxyribonucleotide-(2,3-dehydro-2,3-deoxyribose 5'-phosphate)-DNA + a 5'-end 5'-phospho-2'-deoxyribonucleoside-DNA + H(+)</text>
        <dbReference type="Rhea" id="RHEA:66592"/>
        <dbReference type="Rhea" id="RHEA-COMP:13180"/>
        <dbReference type="Rhea" id="RHEA-COMP:16897"/>
        <dbReference type="Rhea" id="RHEA-COMP:17067"/>
        <dbReference type="ChEBI" id="CHEBI:15378"/>
        <dbReference type="ChEBI" id="CHEBI:136412"/>
        <dbReference type="ChEBI" id="CHEBI:157695"/>
        <dbReference type="ChEBI" id="CHEBI:167181"/>
        <dbReference type="EC" id="4.2.99.18"/>
    </reaction>
</comment>
<dbReference type="InterPro" id="IPR020629">
    <property type="entry name" value="FPG_Glyclase"/>
</dbReference>
<evidence type="ECO:0008006" key="21">
    <source>
        <dbReference type="Google" id="ProtNLM"/>
    </source>
</evidence>
<accession>A0A2H0BDW6</accession>
<dbReference type="SUPFAM" id="SSF57716">
    <property type="entry name" value="Glucocorticoid receptor-like (DNA-binding domain)"/>
    <property type="match status" value="1"/>
</dbReference>
<evidence type="ECO:0000256" key="12">
    <source>
        <dbReference type="ARBA" id="ARBA00023239"/>
    </source>
</evidence>
<evidence type="ECO:0000256" key="5">
    <source>
        <dbReference type="ARBA" id="ARBA00022723"/>
    </source>
</evidence>
<evidence type="ECO:0000256" key="11">
    <source>
        <dbReference type="ARBA" id="ARBA00023204"/>
    </source>
</evidence>
<dbReference type="NCBIfam" id="NF002211">
    <property type="entry name" value="PRK01103.1"/>
    <property type="match status" value="1"/>
</dbReference>
<dbReference type="GO" id="GO:0034039">
    <property type="term" value="F:8-oxo-7,8-dihydroguanine DNA N-glycosylase activity"/>
    <property type="evidence" value="ECO:0007669"/>
    <property type="project" value="TreeGrafter"/>
</dbReference>
<dbReference type="Proteomes" id="UP000229794">
    <property type="component" value="Unassembled WGS sequence"/>
</dbReference>
<dbReference type="SMART" id="SM01232">
    <property type="entry name" value="H2TH"/>
    <property type="match status" value="1"/>
</dbReference>
<keyword evidence="8" id="KW-0378">Hydrolase</keyword>
<keyword evidence="14" id="KW-0326">Glycosidase</keyword>
<protein>
    <recommendedName>
        <fullName evidence="21">DNA-formamidopyrimidine glycosylase</fullName>
    </recommendedName>
</protein>
<dbReference type="Pfam" id="PF06831">
    <property type="entry name" value="H2TH"/>
    <property type="match status" value="1"/>
</dbReference>
<dbReference type="AlphaFoldDB" id="A0A2H0BDW6"/>
<evidence type="ECO:0000259" key="17">
    <source>
        <dbReference type="PROSITE" id="PS51066"/>
    </source>
</evidence>
<dbReference type="GO" id="GO:0006284">
    <property type="term" value="P:base-excision repair"/>
    <property type="evidence" value="ECO:0007669"/>
    <property type="project" value="InterPro"/>
</dbReference>
<evidence type="ECO:0000256" key="1">
    <source>
        <dbReference type="ARBA" id="ARBA00001668"/>
    </source>
</evidence>
<comment type="catalytic activity">
    <reaction evidence="1">
        <text>Hydrolysis of DNA containing ring-opened 7-methylguanine residues, releasing 2,6-diamino-4-hydroxy-5-(N-methyl)formamidopyrimidine.</text>
        <dbReference type="EC" id="3.2.2.23"/>
    </reaction>
</comment>
<keyword evidence="10" id="KW-0238">DNA-binding</keyword>
<feature type="domain" description="Formamidopyrimidine-DNA glycosylase catalytic" evidence="18">
    <location>
        <begin position="2"/>
        <end position="120"/>
    </location>
</feature>
<dbReference type="GO" id="GO:0003684">
    <property type="term" value="F:damaged DNA binding"/>
    <property type="evidence" value="ECO:0007669"/>
    <property type="project" value="InterPro"/>
</dbReference>
<keyword evidence="7 16" id="KW-0863">Zinc-finger</keyword>
<dbReference type="PANTHER" id="PTHR22993">
    <property type="entry name" value="FORMAMIDOPYRIMIDINE-DNA GLYCOSYLASE"/>
    <property type="match status" value="1"/>
</dbReference>
<dbReference type="PROSITE" id="PS51068">
    <property type="entry name" value="FPG_CAT"/>
    <property type="match status" value="1"/>
</dbReference>
<dbReference type="InterPro" id="IPR015886">
    <property type="entry name" value="H2TH_FPG"/>
</dbReference>
<evidence type="ECO:0000256" key="14">
    <source>
        <dbReference type="ARBA" id="ARBA00023295"/>
    </source>
</evidence>
<dbReference type="SMART" id="SM00898">
    <property type="entry name" value="Fapy_DNA_glyco"/>
    <property type="match status" value="1"/>
</dbReference>
<dbReference type="NCBIfam" id="TIGR00577">
    <property type="entry name" value="fpg"/>
    <property type="match status" value="1"/>
</dbReference>
<comment type="similarity">
    <text evidence="3">Belongs to the FPG family.</text>
</comment>
<dbReference type="SUPFAM" id="SSF81624">
    <property type="entry name" value="N-terminal domain of MutM-like DNA repair proteins"/>
    <property type="match status" value="1"/>
</dbReference>
<evidence type="ECO:0000256" key="10">
    <source>
        <dbReference type="ARBA" id="ARBA00023125"/>
    </source>
</evidence>
<keyword evidence="13" id="KW-0511">Multifunctional enzyme</keyword>
<dbReference type="SUPFAM" id="SSF46946">
    <property type="entry name" value="S13-like H2TH domain"/>
    <property type="match status" value="1"/>
</dbReference>
<evidence type="ECO:0000256" key="7">
    <source>
        <dbReference type="ARBA" id="ARBA00022771"/>
    </source>
</evidence>
<keyword evidence="12" id="KW-0456">Lyase</keyword>
<dbReference type="GO" id="GO:0140078">
    <property type="term" value="F:class I DNA-(apurinic or apyrimidinic site) endonuclease activity"/>
    <property type="evidence" value="ECO:0007669"/>
    <property type="project" value="UniProtKB-EC"/>
</dbReference>
<keyword evidence="9" id="KW-0862">Zinc</keyword>
<reference evidence="19 20" key="1">
    <citation type="submission" date="2017-09" db="EMBL/GenBank/DDBJ databases">
        <title>Depth-based differentiation of microbial function through sediment-hosted aquifers and enrichment of novel symbionts in the deep terrestrial subsurface.</title>
        <authorList>
            <person name="Probst A.J."/>
            <person name="Ladd B."/>
            <person name="Jarett J.K."/>
            <person name="Geller-Mcgrath D.E."/>
            <person name="Sieber C.M."/>
            <person name="Emerson J.B."/>
            <person name="Anantharaman K."/>
            <person name="Thomas B.C."/>
            <person name="Malmstrom R."/>
            <person name="Stieglmeier M."/>
            <person name="Klingl A."/>
            <person name="Woyke T."/>
            <person name="Ryan C.M."/>
            <person name="Banfield J.F."/>
        </authorList>
    </citation>
    <scope>NUCLEOTIDE SEQUENCE [LARGE SCALE GENOMIC DNA]</scope>
    <source>
        <strain evidence="19">CG22_combo_CG10-13_8_21_14_all_42_17</strain>
    </source>
</reference>
<sequence>MPELPEVQTTVDGLNKKVLGKQIVDVRTTYNSLYHRGKDNIKDPKFFTLFRKIVRGQKIIKIERRAKNILIGLSNSYTVIVHMKMTGYFAYDRPLTKFVRLDFKLDNNRHLVLSDMRKFAKVTLMRTDELEKSPHIKALGPEPLDKNFQYAEFKSQILKRPSGKIKQVLVDQSLIAGIGNIYSDEILWSSGVHPLSRTNHIPKKKLLKMFTAMKELLKQGIEFGGDSTSDYRNIEGEKGNFQNQHKAYHQTGRVCLKKKCDGVIKRLVVGARSAHFCPVHQELFADR</sequence>
<dbReference type="GO" id="GO:0008270">
    <property type="term" value="F:zinc ion binding"/>
    <property type="evidence" value="ECO:0007669"/>
    <property type="project" value="UniProtKB-KW"/>
</dbReference>
<evidence type="ECO:0000256" key="16">
    <source>
        <dbReference type="PROSITE-ProRule" id="PRU00391"/>
    </source>
</evidence>
<keyword evidence="11" id="KW-0234">DNA repair</keyword>
<name>A0A2H0BDW6_9BACT</name>
<evidence type="ECO:0000313" key="19">
    <source>
        <dbReference type="EMBL" id="PIP55877.1"/>
    </source>
</evidence>
<evidence type="ECO:0000259" key="18">
    <source>
        <dbReference type="PROSITE" id="PS51068"/>
    </source>
</evidence>
<dbReference type="FunFam" id="1.10.8.50:FF:000003">
    <property type="entry name" value="Formamidopyrimidine-DNA glycosylase"/>
    <property type="match status" value="1"/>
</dbReference>
<comment type="subunit">
    <text evidence="4">Monomer.</text>
</comment>
<proteinExistence type="inferred from homology"/>
<evidence type="ECO:0000313" key="20">
    <source>
        <dbReference type="Proteomes" id="UP000229794"/>
    </source>
</evidence>
<gene>
    <name evidence="19" type="ORF">COX06_00845</name>
</gene>
<evidence type="ECO:0000256" key="15">
    <source>
        <dbReference type="ARBA" id="ARBA00044632"/>
    </source>
</evidence>
<dbReference type="InterPro" id="IPR010979">
    <property type="entry name" value="Ribosomal_uS13-like_H2TH"/>
</dbReference>
<dbReference type="PROSITE" id="PS51066">
    <property type="entry name" value="ZF_FPG_2"/>
    <property type="match status" value="1"/>
</dbReference>
<evidence type="ECO:0000256" key="6">
    <source>
        <dbReference type="ARBA" id="ARBA00022763"/>
    </source>
</evidence>
<keyword evidence="5" id="KW-0479">Metal-binding</keyword>
<evidence type="ECO:0000256" key="13">
    <source>
        <dbReference type="ARBA" id="ARBA00023268"/>
    </source>
</evidence>
<dbReference type="Gene3D" id="3.20.190.10">
    <property type="entry name" value="MutM-like, N-terminal"/>
    <property type="match status" value="1"/>
</dbReference>
<evidence type="ECO:0000256" key="9">
    <source>
        <dbReference type="ARBA" id="ARBA00022833"/>
    </source>
</evidence>
<dbReference type="InterPro" id="IPR035937">
    <property type="entry name" value="FPG_N"/>
</dbReference>
<feature type="domain" description="FPG-type" evidence="17">
    <location>
        <begin position="246"/>
        <end position="282"/>
    </location>
</feature>
<dbReference type="CDD" id="cd08966">
    <property type="entry name" value="EcFpg-like_N"/>
    <property type="match status" value="1"/>
</dbReference>
<dbReference type="InterPro" id="IPR000214">
    <property type="entry name" value="Znf_DNA_glyclase/AP_lyase"/>
</dbReference>
<dbReference type="Pfam" id="PF01149">
    <property type="entry name" value="Fapy_DNA_glyco"/>
    <property type="match status" value="1"/>
</dbReference>
<keyword evidence="6" id="KW-0227">DNA damage</keyword>
<dbReference type="InterPro" id="IPR012319">
    <property type="entry name" value="FPG_cat"/>
</dbReference>
<comment type="cofactor">
    <cofactor evidence="2">
        <name>Zn(2+)</name>
        <dbReference type="ChEBI" id="CHEBI:29105"/>
    </cofactor>
</comment>
<evidence type="ECO:0000256" key="8">
    <source>
        <dbReference type="ARBA" id="ARBA00022801"/>
    </source>
</evidence>
<evidence type="ECO:0000256" key="3">
    <source>
        <dbReference type="ARBA" id="ARBA00009409"/>
    </source>
</evidence>
<dbReference type="PANTHER" id="PTHR22993:SF9">
    <property type="entry name" value="FORMAMIDOPYRIMIDINE-DNA GLYCOSYLASE"/>
    <property type="match status" value="1"/>
</dbReference>
<dbReference type="EMBL" id="PCST01000012">
    <property type="protein sequence ID" value="PIP55877.1"/>
    <property type="molecule type" value="Genomic_DNA"/>
</dbReference>